<accession>A0A5J4P4G1</accession>
<dbReference type="EMBL" id="SNRY01011999">
    <property type="protein sequence ID" value="KAA6303850.1"/>
    <property type="molecule type" value="Genomic_DNA"/>
</dbReference>
<gene>
    <name evidence="1" type="ORF">EZS27_044509</name>
</gene>
<dbReference type="GO" id="GO:0032259">
    <property type="term" value="P:methylation"/>
    <property type="evidence" value="ECO:0007669"/>
    <property type="project" value="UniProtKB-KW"/>
</dbReference>
<keyword evidence="1" id="KW-0808">Transferase</keyword>
<organism evidence="1">
    <name type="scientific">termite gut metagenome</name>
    <dbReference type="NCBI Taxonomy" id="433724"/>
    <lineage>
        <taxon>unclassified sequences</taxon>
        <taxon>metagenomes</taxon>
        <taxon>organismal metagenomes</taxon>
    </lineage>
</organism>
<dbReference type="AlphaFoldDB" id="A0A5J4P4G1"/>
<keyword evidence="1" id="KW-0489">Methyltransferase</keyword>
<comment type="caution">
    <text evidence="1">The sequence shown here is derived from an EMBL/GenBank/DDBJ whole genome shotgun (WGS) entry which is preliminary data.</text>
</comment>
<reference evidence="1" key="1">
    <citation type="submission" date="2019-03" db="EMBL/GenBank/DDBJ databases">
        <title>Single cell metagenomics reveals metabolic interactions within the superorganism composed of flagellate Streblomastix strix and complex community of Bacteroidetes bacteria on its surface.</title>
        <authorList>
            <person name="Treitli S.C."/>
            <person name="Kolisko M."/>
            <person name="Husnik F."/>
            <person name="Keeling P."/>
            <person name="Hampl V."/>
        </authorList>
    </citation>
    <scope>NUCLEOTIDE SEQUENCE</scope>
    <source>
        <strain evidence="1">STM</strain>
    </source>
</reference>
<protein>
    <submittedName>
        <fullName evidence="1">23S rRNA (Uridine(2479)-2'-O)-methyltransferase</fullName>
        <ecNumber evidence="1">2.1.1.208</ecNumber>
    </submittedName>
</protein>
<dbReference type="InterPro" id="IPR029026">
    <property type="entry name" value="tRNA_m1G_MTases_N"/>
</dbReference>
<dbReference type="InterPro" id="IPR029028">
    <property type="entry name" value="Alpha/beta_knot_MTases"/>
</dbReference>
<proteinExistence type="predicted"/>
<dbReference type="GO" id="GO:0008168">
    <property type="term" value="F:methyltransferase activity"/>
    <property type="evidence" value="ECO:0007669"/>
    <property type="project" value="UniProtKB-KW"/>
</dbReference>
<name>A0A5J4P4G1_9ZZZZ</name>
<evidence type="ECO:0000313" key="1">
    <source>
        <dbReference type="EMBL" id="KAA6303850.1"/>
    </source>
</evidence>
<dbReference type="SUPFAM" id="SSF75217">
    <property type="entry name" value="alpha/beta knot"/>
    <property type="match status" value="1"/>
</dbReference>
<sequence length="64" mass="7083">MSAEELSRCSLLTTPQQVLAVLEQPQHQLHSDIVRISLSLALDDVQDPGNLGTIIRIADWFGIE</sequence>
<feature type="non-terminal residue" evidence="1">
    <location>
        <position position="64"/>
    </location>
</feature>
<dbReference type="Gene3D" id="3.40.1280.10">
    <property type="match status" value="1"/>
</dbReference>
<dbReference type="EC" id="2.1.1.208" evidence="1"/>